<organism evidence="3 4">
    <name type="scientific">Actinomyces graevenitzii</name>
    <dbReference type="NCBI Taxonomy" id="55565"/>
    <lineage>
        <taxon>Bacteria</taxon>
        <taxon>Bacillati</taxon>
        <taxon>Actinomycetota</taxon>
        <taxon>Actinomycetes</taxon>
        <taxon>Actinomycetales</taxon>
        <taxon>Actinomycetaceae</taxon>
        <taxon>Actinomyces</taxon>
    </lineage>
</organism>
<evidence type="ECO:0000313" key="3">
    <source>
        <dbReference type="EMBL" id="UQF80513.1"/>
    </source>
</evidence>
<dbReference type="Proteomes" id="UP000830236">
    <property type="component" value="Chromosome"/>
</dbReference>
<sequence>MISRRQAVSLLGLVAGGVALGACSSGTASKSKTGAQPLTIGLTYTPNIQFAPFYLAQANKQYADSVKLRHHGAQEGLFDALSAGSEDLVIAGADEAAVACSNGSNLVVVGGYYHSYAVCIMVPANSSITSLAQLRGKKIGTPGTYGENWFGLLLALRSAGLSQNDVNIMSIGYTQQAALMSGKVDAIVGYSNNDAVALEESGMKVRKLAVATNPPLIGASLVTSTKALAAKRDALKAAVAASVKGMQTFVTDPDAAVKAAVKYVPDLADAKQAAKARKVAVATAELIKPSGLSTDQIGKIGASEVEAMLKFLSELKVFGSKPVTREKLLDALI</sequence>
<evidence type="ECO:0000259" key="2">
    <source>
        <dbReference type="Pfam" id="PF09084"/>
    </source>
</evidence>
<dbReference type="InterPro" id="IPR006311">
    <property type="entry name" value="TAT_signal"/>
</dbReference>
<feature type="domain" description="SsuA/THI5-like" evidence="2">
    <location>
        <begin position="47"/>
        <end position="256"/>
    </location>
</feature>
<dbReference type="KEGG" id="agh:M3I41_04445"/>
<dbReference type="Pfam" id="PF09084">
    <property type="entry name" value="NMT1"/>
    <property type="match status" value="1"/>
</dbReference>
<dbReference type="PANTHER" id="PTHR31528">
    <property type="entry name" value="4-AMINO-5-HYDROXYMETHYL-2-METHYLPYRIMIDINE PHOSPHATE SYNTHASE THI11-RELATED"/>
    <property type="match status" value="1"/>
</dbReference>
<dbReference type="EMBL" id="CP097095">
    <property type="protein sequence ID" value="UQF80513.1"/>
    <property type="molecule type" value="Genomic_DNA"/>
</dbReference>
<dbReference type="Gene3D" id="3.40.190.10">
    <property type="entry name" value="Periplasmic binding protein-like II"/>
    <property type="match status" value="2"/>
</dbReference>
<proteinExistence type="predicted"/>
<dbReference type="AlphaFoldDB" id="A0A9E7AH59"/>
<gene>
    <name evidence="3" type="ORF">M3I41_04445</name>
</gene>
<accession>A0A9E7AH59</accession>
<dbReference type="InterPro" id="IPR015168">
    <property type="entry name" value="SsuA/THI5"/>
</dbReference>
<evidence type="ECO:0000313" key="4">
    <source>
        <dbReference type="Proteomes" id="UP000830236"/>
    </source>
</evidence>
<reference evidence="3" key="1">
    <citation type="submission" date="2022-05" db="EMBL/GenBank/DDBJ databases">
        <title>Using nanopore sequencing to obtain complete genomes from saliva samples.</title>
        <authorList>
            <person name="Baker J.L."/>
        </authorList>
    </citation>
    <scope>NUCLEOTIDE SEQUENCE</scope>
    <source>
        <strain evidence="3">JCVI-JB-Ag32</strain>
    </source>
</reference>
<dbReference type="InterPro" id="IPR027939">
    <property type="entry name" value="NMT1/THI5"/>
</dbReference>
<dbReference type="SUPFAM" id="SSF53850">
    <property type="entry name" value="Periplasmic binding protein-like II"/>
    <property type="match status" value="1"/>
</dbReference>
<name>A0A9E7AH59_9ACTO</name>
<dbReference type="PROSITE" id="PS51257">
    <property type="entry name" value="PROKAR_LIPOPROTEIN"/>
    <property type="match status" value="1"/>
</dbReference>
<dbReference type="GO" id="GO:0009228">
    <property type="term" value="P:thiamine biosynthetic process"/>
    <property type="evidence" value="ECO:0007669"/>
    <property type="project" value="InterPro"/>
</dbReference>
<dbReference type="PANTHER" id="PTHR31528:SF15">
    <property type="entry name" value="RIBOFLAVIN-BINDING PROTEIN RIBY"/>
    <property type="match status" value="1"/>
</dbReference>
<dbReference type="PROSITE" id="PS51318">
    <property type="entry name" value="TAT"/>
    <property type="match status" value="1"/>
</dbReference>
<feature type="signal peptide" evidence="1">
    <location>
        <begin position="1"/>
        <end position="21"/>
    </location>
</feature>
<protein>
    <submittedName>
        <fullName evidence="3">ABC transporter substrate-binding protein</fullName>
    </submittedName>
</protein>
<feature type="chain" id="PRO_5039470120" evidence="1">
    <location>
        <begin position="22"/>
        <end position="333"/>
    </location>
</feature>
<evidence type="ECO:0000256" key="1">
    <source>
        <dbReference type="SAM" id="SignalP"/>
    </source>
</evidence>
<keyword evidence="1" id="KW-0732">Signal</keyword>